<dbReference type="InterPro" id="IPR001610">
    <property type="entry name" value="PAC"/>
</dbReference>
<sequence length="871" mass="99977">MSSFNSLDTATREQLANKNRLLEQMISMIDAAIWSYDLLANKINFASEALTRITGYPLKKFMDVNDWITTVYPEDIPIFKKLSANIRQGIPDQREYRIWHANGEIRWLQVGIMPSLNADGEVTQFDGVIIDITDRKKMEDELHKSEQRYKSLFEYNSDVICELDLNGNVMDINPTAEKITGERLLGADANFSMDDVFGKDNIQLMTEYFQLALQGVSLTFEMTSRHKSGNVFHWEMKPVPIYVNHQITGAFVICKDITAKKSIEKALKDRETQYRMIADNMTDMLGMLDLEGNILFATPSCGKVLGLAEESFRGKKLIDYLHPEDKDTLRREIAMLIETKRDRLMRYRILHADGAVLHLECMGTPVFCDGGNVRSIIALGRDITEKVKIEKALIESEERYRQSEERYRRLVELSPVAIATYKDGKITYINPSGMKMVGKEFHGDKIETDIIKDWVHPAYQKYATERMENTLLTGFTAPGEFQIIRTDGQVIDISMLSIYDSKSSSIQLMFEDITVRKQSQRKLIESEFRHYRLLTSLDRFSRDLFGVMKVSQLERRLVREVREVIKSNRVSLQEVEHNEDRLCEIIETDEGYHLKIGEIRGRSYLLCIDEKPASLQITTQRVWLQTIARYVSVLFDNFLLIEDLSRELEQSAAQQVGPTWLLRLLFNISENERKRLSQDLHDAALQEQIIWYRKLDLLMMDESITGDVREQLGQIAEGLLDVIHQIRITCNELRPPLLTEEGLTTSLEALFDFTQLRTNYCIQFDAADYDHTISDVLLIGLYRIVQELLANATKHSRATVVRIALSSGSDHIRLTYEDNGVGMDFGTMKDSYNRMGIHGMKERVRSMNGLIEFGSSKSNGLAVSITIPANG</sequence>
<dbReference type="SMART" id="SM00387">
    <property type="entry name" value="HATPase_c"/>
    <property type="match status" value="1"/>
</dbReference>
<feature type="domain" description="PAC" evidence="12">
    <location>
        <begin position="92"/>
        <end position="144"/>
    </location>
</feature>
<dbReference type="PROSITE" id="PS50112">
    <property type="entry name" value="PAS"/>
    <property type="match status" value="4"/>
</dbReference>
<dbReference type="GO" id="GO:0006355">
    <property type="term" value="P:regulation of DNA-templated transcription"/>
    <property type="evidence" value="ECO:0007669"/>
    <property type="project" value="InterPro"/>
</dbReference>
<comment type="catalytic activity">
    <reaction evidence="1">
        <text>ATP + protein L-histidine = ADP + protein N-phospho-L-histidine.</text>
        <dbReference type="EC" id="2.7.13.3"/>
    </reaction>
</comment>
<dbReference type="PANTHER" id="PTHR43304:SF1">
    <property type="entry name" value="PAC DOMAIN-CONTAINING PROTEIN"/>
    <property type="match status" value="1"/>
</dbReference>
<dbReference type="AlphaFoldDB" id="A0A7G5BYE0"/>
<dbReference type="RefSeq" id="WP_182303363.1">
    <property type="nucleotide sequence ID" value="NZ_CP041969.1"/>
</dbReference>
<dbReference type="GO" id="GO:0000155">
    <property type="term" value="F:phosphorelay sensor kinase activity"/>
    <property type="evidence" value="ECO:0007669"/>
    <property type="project" value="InterPro"/>
</dbReference>
<feature type="domain" description="PAC" evidence="12">
    <location>
        <begin position="477"/>
        <end position="525"/>
    </location>
</feature>
<evidence type="ECO:0000256" key="4">
    <source>
        <dbReference type="ARBA" id="ARBA00022679"/>
    </source>
</evidence>
<evidence type="ECO:0000259" key="11">
    <source>
        <dbReference type="PROSITE" id="PS50112"/>
    </source>
</evidence>
<dbReference type="Pfam" id="PF07730">
    <property type="entry name" value="HisKA_3"/>
    <property type="match status" value="1"/>
</dbReference>
<dbReference type="SUPFAM" id="SSF55874">
    <property type="entry name" value="ATPase domain of HSP90 chaperone/DNA topoisomerase II/histidine kinase"/>
    <property type="match status" value="1"/>
</dbReference>
<dbReference type="EC" id="2.7.13.3" evidence="2"/>
<dbReference type="EMBL" id="CP041969">
    <property type="protein sequence ID" value="QMV41974.1"/>
    <property type="molecule type" value="Genomic_DNA"/>
</dbReference>
<dbReference type="CDD" id="cd16917">
    <property type="entry name" value="HATPase_UhpB-NarQ-NarX-like"/>
    <property type="match status" value="1"/>
</dbReference>
<feature type="domain" description="PAC" evidence="12">
    <location>
        <begin position="343"/>
        <end position="395"/>
    </location>
</feature>
<dbReference type="PANTHER" id="PTHR43304">
    <property type="entry name" value="PHYTOCHROME-LIKE PROTEIN CPH1"/>
    <property type="match status" value="1"/>
</dbReference>
<evidence type="ECO:0000256" key="1">
    <source>
        <dbReference type="ARBA" id="ARBA00000085"/>
    </source>
</evidence>
<dbReference type="InterPro" id="IPR011712">
    <property type="entry name" value="Sig_transdc_His_kin_sub3_dim/P"/>
</dbReference>
<evidence type="ECO:0000256" key="2">
    <source>
        <dbReference type="ARBA" id="ARBA00012438"/>
    </source>
</evidence>
<evidence type="ECO:0000256" key="5">
    <source>
        <dbReference type="ARBA" id="ARBA00022741"/>
    </source>
</evidence>
<dbReference type="Pfam" id="PF02518">
    <property type="entry name" value="HATPase_c"/>
    <property type="match status" value="1"/>
</dbReference>
<dbReference type="InterPro" id="IPR013655">
    <property type="entry name" value="PAS_fold_3"/>
</dbReference>
<keyword evidence="6" id="KW-0418">Kinase</keyword>
<dbReference type="KEGG" id="cchl:FPL14_12815"/>
<dbReference type="InterPro" id="IPR000700">
    <property type="entry name" value="PAS-assoc_C"/>
</dbReference>
<dbReference type="InterPro" id="IPR035965">
    <property type="entry name" value="PAS-like_dom_sf"/>
</dbReference>
<feature type="coiled-coil region" evidence="9">
    <location>
        <begin position="386"/>
        <end position="413"/>
    </location>
</feature>
<dbReference type="GO" id="GO:0046983">
    <property type="term" value="F:protein dimerization activity"/>
    <property type="evidence" value="ECO:0007669"/>
    <property type="project" value="InterPro"/>
</dbReference>
<dbReference type="InterPro" id="IPR052162">
    <property type="entry name" value="Sensor_kinase/Photoreceptor"/>
</dbReference>
<evidence type="ECO:0000259" key="10">
    <source>
        <dbReference type="PROSITE" id="PS50109"/>
    </source>
</evidence>
<dbReference type="Pfam" id="PF13188">
    <property type="entry name" value="PAS_8"/>
    <property type="match status" value="1"/>
</dbReference>
<keyword evidence="5" id="KW-0547">Nucleotide-binding</keyword>
<dbReference type="InterPro" id="IPR013767">
    <property type="entry name" value="PAS_fold"/>
</dbReference>
<organism evidence="13 14">
    <name type="scientific">Cohnella cholangitidis</name>
    <dbReference type="NCBI Taxonomy" id="2598458"/>
    <lineage>
        <taxon>Bacteria</taxon>
        <taxon>Bacillati</taxon>
        <taxon>Bacillota</taxon>
        <taxon>Bacilli</taxon>
        <taxon>Bacillales</taxon>
        <taxon>Paenibacillaceae</taxon>
        <taxon>Cohnella</taxon>
    </lineage>
</organism>
<accession>A0A7G5BYE0</accession>
<evidence type="ECO:0000259" key="12">
    <source>
        <dbReference type="PROSITE" id="PS50113"/>
    </source>
</evidence>
<evidence type="ECO:0000256" key="7">
    <source>
        <dbReference type="ARBA" id="ARBA00022840"/>
    </source>
</evidence>
<dbReference type="SMART" id="SM00091">
    <property type="entry name" value="PAS"/>
    <property type="match status" value="4"/>
</dbReference>
<dbReference type="InterPro" id="IPR003594">
    <property type="entry name" value="HATPase_dom"/>
</dbReference>
<feature type="domain" description="PAS" evidence="11">
    <location>
        <begin position="270"/>
        <end position="340"/>
    </location>
</feature>
<dbReference type="GO" id="GO:0005524">
    <property type="term" value="F:ATP binding"/>
    <property type="evidence" value="ECO:0007669"/>
    <property type="project" value="UniProtKB-KW"/>
</dbReference>
<dbReference type="Gene3D" id="3.30.450.20">
    <property type="entry name" value="PAS domain"/>
    <property type="match status" value="4"/>
</dbReference>
<dbReference type="InterPro" id="IPR036890">
    <property type="entry name" value="HATPase_C_sf"/>
</dbReference>
<keyword evidence="4" id="KW-0808">Transferase</keyword>
<proteinExistence type="predicted"/>
<dbReference type="GO" id="GO:0016020">
    <property type="term" value="C:membrane"/>
    <property type="evidence" value="ECO:0007669"/>
    <property type="project" value="InterPro"/>
</dbReference>
<keyword evidence="9" id="KW-0175">Coiled coil</keyword>
<dbReference type="InterPro" id="IPR000014">
    <property type="entry name" value="PAS"/>
</dbReference>
<gene>
    <name evidence="13" type="ORF">FPL14_12815</name>
</gene>
<dbReference type="SUPFAM" id="SSF55785">
    <property type="entry name" value="PYP-like sensor domain (PAS domain)"/>
    <property type="match status" value="4"/>
</dbReference>
<dbReference type="CDD" id="cd00130">
    <property type="entry name" value="PAS"/>
    <property type="match status" value="4"/>
</dbReference>
<dbReference type="Pfam" id="PF08448">
    <property type="entry name" value="PAS_4"/>
    <property type="match status" value="1"/>
</dbReference>
<dbReference type="SMART" id="SM00086">
    <property type="entry name" value="PAC"/>
    <property type="match status" value="4"/>
</dbReference>
<dbReference type="Pfam" id="PF00989">
    <property type="entry name" value="PAS"/>
    <property type="match status" value="1"/>
</dbReference>
<feature type="domain" description="Histidine kinase" evidence="10">
    <location>
        <begin position="781"/>
        <end position="871"/>
    </location>
</feature>
<keyword evidence="14" id="KW-1185">Reference proteome</keyword>
<evidence type="ECO:0000256" key="9">
    <source>
        <dbReference type="SAM" id="Coils"/>
    </source>
</evidence>
<dbReference type="Proteomes" id="UP000515679">
    <property type="component" value="Chromosome"/>
</dbReference>
<reference evidence="13 14" key="1">
    <citation type="submission" date="2019-07" db="EMBL/GenBank/DDBJ databases">
        <authorList>
            <person name="Kim J.K."/>
            <person name="Cheong H.-M."/>
            <person name="Choi Y."/>
            <person name="Hwang K.J."/>
            <person name="Lee S."/>
            <person name="Choi C."/>
        </authorList>
    </citation>
    <scope>NUCLEOTIDE SEQUENCE [LARGE SCALE GENOMIC DNA]</scope>
    <source>
        <strain evidence="13 14">KS 22</strain>
    </source>
</reference>
<keyword evidence="8" id="KW-0902">Two-component regulatory system</keyword>
<dbReference type="NCBIfam" id="TIGR00229">
    <property type="entry name" value="sensory_box"/>
    <property type="match status" value="4"/>
</dbReference>
<dbReference type="PROSITE" id="PS50113">
    <property type="entry name" value="PAC"/>
    <property type="match status" value="3"/>
</dbReference>
<feature type="domain" description="PAS" evidence="11">
    <location>
        <begin position="145"/>
        <end position="181"/>
    </location>
</feature>
<evidence type="ECO:0000256" key="6">
    <source>
        <dbReference type="ARBA" id="ARBA00022777"/>
    </source>
</evidence>
<dbReference type="InterPro" id="IPR013656">
    <property type="entry name" value="PAS_4"/>
</dbReference>
<feature type="domain" description="PAS" evidence="11">
    <location>
        <begin position="403"/>
        <end position="438"/>
    </location>
</feature>
<dbReference type="InterPro" id="IPR005467">
    <property type="entry name" value="His_kinase_dom"/>
</dbReference>
<dbReference type="PROSITE" id="PS50109">
    <property type="entry name" value="HIS_KIN"/>
    <property type="match status" value="1"/>
</dbReference>
<evidence type="ECO:0000256" key="8">
    <source>
        <dbReference type="ARBA" id="ARBA00023012"/>
    </source>
</evidence>
<evidence type="ECO:0000313" key="14">
    <source>
        <dbReference type="Proteomes" id="UP000515679"/>
    </source>
</evidence>
<dbReference type="Pfam" id="PF08447">
    <property type="entry name" value="PAS_3"/>
    <property type="match status" value="1"/>
</dbReference>
<evidence type="ECO:0000313" key="13">
    <source>
        <dbReference type="EMBL" id="QMV41974.1"/>
    </source>
</evidence>
<name>A0A7G5BYE0_9BACL</name>
<dbReference type="Gene3D" id="3.30.565.10">
    <property type="entry name" value="Histidine kinase-like ATPase, C-terminal domain"/>
    <property type="match status" value="1"/>
</dbReference>
<protein>
    <recommendedName>
        <fullName evidence="2">histidine kinase</fullName>
        <ecNumber evidence="2">2.7.13.3</ecNumber>
    </recommendedName>
</protein>
<keyword evidence="3" id="KW-0597">Phosphoprotein</keyword>
<keyword evidence="7" id="KW-0067">ATP-binding</keyword>
<feature type="domain" description="PAS" evidence="11">
    <location>
        <begin position="18"/>
        <end position="93"/>
    </location>
</feature>
<evidence type="ECO:0000256" key="3">
    <source>
        <dbReference type="ARBA" id="ARBA00022553"/>
    </source>
</evidence>